<dbReference type="STRING" id="309803.CTN_0679"/>
<dbReference type="AlphaFoldDB" id="B9K7C2"/>
<organism evidence="2 3">
    <name type="scientific">Thermotoga neapolitana (strain ATCC 49049 / DSM 4359 / NBRC 107923 / NS-E)</name>
    <dbReference type="NCBI Taxonomy" id="309803"/>
    <lineage>
        <taxon>Bacteria</taxon>
        <taxon>Thermotogati</taxon>
        <taxon>Thermotogota</taxon>
        <taxon>Thermotogae</taxon>
        <taxon>Thermotogales</taxon>
        <taxon>Thermotogaceae</taxon>
        <taxon>Thermotoga</taxon>
    </lineage>
</organism>
<dbReference type="HOGENOM" id="CLU_3206361_0_0_0"/>
<reference evidence="2 3" key="1">
    <citation type="journal article" date="2009" name="Biosci. Biotechnol. Biochem.">
        <title>WeGAS: a web-based microbial genome annotation system.</title>
        <authorList>
            <person name="Lee D."/>
            <person name="Seo H."/>
            <person name="Park C."/>
            <person name="Park K."/>
        </authorList>
    </citation>
    <scope>NUCLEOTIDE SEQUENCE [LARGE SCALE GENOMIC DNA]</scope>
    <source>
        <strain evidence="3">ATCC 49049 / DSM 4359 / NBRC 107923 / NS-E</strain>
    </source>
</reference>
<sequence length="45" mass="4517">MKGRVLPPFFGGSIMLSGKVAVVTGGGQGIGAAIAQLFAENGKRK</sequence>
<feature type="transmembrane region" description="Helical" evidence="1">
    <location>
        <begin position="20"/>
        <end position="39"/>
    </location>
</feature>
<accession>B9K7C2</accession>
<keyword evidence="1" id="KW-1133">Transmembrane helix</keyword>
<dbReference type="SUPFAM" id="SSF51735">
    <property type="entry name" value="NAD(P)-binding Rossmann-fold domains"/>
    <property type="match status" value="1"/>
</dbReference>
<name>B9K7C2_THENN</name>
<dbReference type="KEGG" id="tna:CTN_0679"/>
<evidence type="ECO:0000313" key="2">
    <source>
        <dbReference type="EMBL" id="ACM22855.1"/>
    </source>
</evidence>
<gene>
    <name evidence="2" type="ordered locus">CTN_0679</name>
</gene>
<keyword evidence="1" id="KW-0472">Membrane</keyword>
<evidence type="ECO:0000313" key="3">
    <source>
        <dbReference type="Proteomes" id="UP000000445"/>
    </source>
</evidence>
<keyword evidence="3" id="KW-1185">Reference proteome</keyword>
<evidence type="ECO:0000256" key="1">
    <source>
        <dbReference type="SAM" id="Phobius"/>
    </source>
</evidence>
<dbReference type="InterPro" id="IPR036291">
    <property type="entry name" value="NAD(P)-bd_dom_sf"/>
</dbReference>
<keyword evidence="1" id="KW-0812">Transmembrane</keyword>
<proteinExistence type="predicted"/>
<dbReference type="Gene3D" id="3.40.50.720">
    <property type="entry name" value="NAD(P)-binding Rossmann-like Domain"/>
    <property type="match status" value="1"/>
</dbReference>
<protein>
    <submittedName>
        <fullName evidence="2">DeHydrogenase, Short chain family member (Dhs-11)</fullName>
    </submittedName>
</protein>
<dbReference type="EMBL" id="CP000916">
    <property type="protein sequence ID" value="ACM22855.1"/>
    <property type="molecule type" value="Genomic_DNA"/>
</dbReference>
<dbReference type="Proteomes" id="UP000000445">
    <property type="component" value="Chromosome"/>
</dbReference>